<dbReference type="InterPro" id="IPR002067">
    <property type="entry name" value="MCP"/>
</dbReference>
<evidence type="ECO:0000313" key="10">
    <source>
        <dbReference type="Proteomes" id="UP000271974"/>
    </source>
</evidence>
<evidence type="ECO:0000256" key="5">
    <source>
        <dbReference type="ARBA" id="ARBA00022737"/>
    </source>
</evidence>
<dbReference type="SUPFAM" id="SSF103506">
    <property type="entry name" value="Mitochondrial carrier"/>
    <property type="match status" value="1"/>
</dbReference>
<gene>
    <name evidence="9" type="ORF">EGW08_017684</name>
</gene>
<evidence type="ECO:0000256" key="8">
    <source>
        <dbReference type="RuleBase" id="RU000488"/>
    </source>
</evidence>
<dbReference type="InterPro" id="IPR018108">
    <property type="entry name" value="MCP_transmembrane"/>
</dbReference>
<evidence type="ECO:0000256" key="3">
    <source>
        <dbReference type="ARBA" id="ARBA00022448"/>
    </source>
</evidence>
<evidence type="ECO:0000256" key="6">
    <source>
        <dbReference type="ARBA" id="ARBA00023136"/>
    </source>
</evidence>
<proteinExistence type="inferred from homology"/>
<dbReference type="GO" id="GO:0016020">
    <property type="term" value="C:membrane"/>
    <property type="evidence" value="ECO:0007669"/>
    <property type="project" value="UniProtKB-SubCell"/>
</dbReference>
<dbReference type="GO" id="GO:0055085">
    <property type="term" value="P:transmembrane transport"/>
    <property type="evidence" value="ECO:0007669"/>
    <property type="project" value="InterPro"/>
</dbReference>
<comment type="subcellular location">
    <subcellularLocation>
        <location evidence="1">Membrane</location>
        <topology evidence="1">Multi-pass membrane protein</topology>
    </subcellularLocation>
</comment>
<evidence type="ECO:0000256" key="7">
    <source>
        <dbReference type="PROSITE-ProRule" id="PRU00282"/>
    </source>
</evidence>
<organism evidence="9 10">
    <name type="scientific">Elysia chlorotica</name>
    <name type="common">Eastern emerald elysia</name>
    <name type="synonym">Sea slug</name>
    <dbReference type="NCBI Taxonomy" id="188477"/>
    <lineage>
        <taxon>Eukaryota</taxon>
        <taxon>Metazoa</taxon>
        <taxon>Spiralia</taxon>
        <taxon>Lophotrochozoa</taxon>
        <taxon>Mollusca</taxon>
        <taxon>Gastropoda</taxon>
        <taxon>Heterobranchia</taxon>
        <taxon>Euthyneura</taxon>
        <taxon>Panpulmonata</taxon>
        <taxon>Sacoglossa</taxon>
        <taxon>Placobranchoidea</taxon>
        <taxon>Plakobranchidae</taxon>
        <taxon>Elysia</taxon>
    </lineage>
</organism>
<dbReference type="PROSITE" id="PS50920">
    <property type="entry name" value="SOLCAR"/>
    <property type="match status" value="2"/>
</dbReference>
<reference evidence="9 10" key="1">
    <citation type="submission" date="2019-01" db="EMBL/GenBank/DDBJ databases">
        <title>A draft genome assembly of the solar-powered sea slug Elysia chlorotica.</title>
        <authorList>
            <person name="Cai H."/>
            <person name="Li Q."/>
            <person name="Fang X."/>
            <person name="Li J."/>
            <person name="Curtis N.E."/>
            <person name="Altenburger A."/>
            <person name="Shibata T."/>
            <person name="Feng M."/>
            <person name="Maeda T."/>
            <person name="Schwartz J.A."/>
            <person name="Shigenobu S."/>
            <person name="Lundholm N."/>
            <person name="Nishiyama T."/>
            <person name="Yang H."/>
            <person name="Hasebe M."/>
            <person name="Li S."/>
            <person name="Pierce S.K."/>
            <person name="Wang J."/>
        </authorList>
    </citation>
    <scope>NUCLEOTIDE SEQUENCE [LARGE SCALE GENOMIC DNA]</scope>
    <source>
        <strain evidence="9">EC2010</strain>
        <tissue evidence="9">Whole organism of an adult</tissue>
    </source>
</reference>
<dbReference type="Proteomes" id="UP000271974">
    <property type="component" value="Unassembled WGS sequence"/>
</dbReference>
<dbReference type="EMBL" id="RQTK01000820">
    <property type="protein sequence ID" value="RUS74559.1"/>
    <property type="molecule type" value="Genomic_DNA"/>
</dbReference>
<protein>
    <submittedName>
        <fullName evidence="9">Uncharacterized protein</fullName>
    </submittedName>
</protein>
<keyword evidence="4 7" id="KW-0812">Transmembrane</keyword>
<dbReference type="AlphaFoldDB" id="A0A3S0ZCJ0"/>
<evidence type="ECO:0000256" key="2">
    <source>
        <dbReference type="ARBA" id="ARBA00006375"/>
    </source>
</evidence>
<dbReference type="Gene3D" id="1.50.40.10">
    <property type="entry name" value="Mitochondrial carrier domain"/>
    <property type="match status" value="1"/>
</dbReference>
<dbReference type="Pfam" id="PF00153">
    <property type="entry name" value="Mito_carr"/>
    <property type="match status" value="2"/>
</dbReference>
<sequence length="120" mass="13612">MSNDARVTRVAGKSVEYKSWLNTVNRKYKHIGQVFMKMYRTEGLRSIYRGFTPTMLGAIPYSGCSFFTYETLKKLHAELHQGRDPNPLERMVCGAVAGMVGQSASYPLDIVRRRMQTAGQ</sequence>
<comment type="similarity">
    <text evidence="2 8">Belongs to the mitochondrial carrier (TC 2.A.29) family.</text>
</comment>
<evidence type="ECO:0000313" key="9">
    <source>
        <dbReference type="EMBL" id="RUS74559.1"/>
    </source>
</evidence>
<evidence type="ECO:0000256" key="4">
    <source>
        <dbReference type="ARBA" id="ARBA00022692"/>
    </source>
</evidence>
<keyword evidence="3 8" id="KW-0813">Transport</keyword>
<dbReference type="InterPro" id="IPR023395">
    <property type="entry name" value="MCP_dom_sf"/>
</dbReference>
<dbReference type="PANTHER" id="PTHR24089">
    <property type="entry name" value="SOLUTE CARRIER FAMILY 25"/>
    <property type="match status" value="1"/>
</dbReference>
<feature type="repeat" description="Solcar" evidence="7">
    <location>
        <begin position="85"/>
        <end position="120"/>
    </location>
</feature>
<feature type="repeat" description="Solcar" evidence="7">
    <location>
        <begin position="1"/>
        <end position="75"/>
    </location>
</feature>
<keyword evidence="10" id="KW-1185">Reference proteome</keyword>
<dbReference type="STRING" id="188477.A0A3S0ZCJ0"/>
<keyword evidence="6 7" id="KW-0472">Membrane</keyword>
<accession>A0A3S0ZCJ0</accession>
<keyword evidence="5" id="KW-0677">Repeat</keyword>
<evidence type="ECO:0000256" key="1">
    <source>
        <dbReference type="ARBA" id="ARBA00004141"/>
    </source>
</evidence>
<name>A0A3S0ZCJ0_ELYCH</name>
<dbReference type="PRINTS" id="PR00926">
    <property type="entry name" value="MITOCARRIER"/>
</dbReference>
<dbReference type="OrthoDB" id="6143803at2759"/>
<comment type="caution">
    <text evidence="9">The sequence shown here is derived from an EMBL/GenBank/DDBJ whole genome shotgun (WGS) entry which is preliminary data.</text>
</comment>